<sequence>APELVKDFVEKPWWETLDLSEHVEKLVETGLAKKDAIKQVAKDRGLQKREVYNEVMVD</sequence>
<name>A0A316D556_9BACL</name>
<evidence type="ECO:0008006" key="3">
    <source>
        <dbReference type="Google" id="ProtNLM"/>
    </source>
</evidence>
<comment type="caution">
    <text evidence="1">The sequence shown here is derived from an EMBL/GenBank/DDBJ whole genome shotgun (WGS) entry which is preliminary data.</text>
</comment>
<proteinExistence type="predicted"/>
<dbReference type="EMBL" id="QGGL01000016">
    <property type="protein sequence ID" value="PWK07942.1"/>
    <property type="molecule type" value="Genomic_DNA"/>
</dbReference>
<dbReference type="Proteomes" id="UP000245634">
    <property type="component" value="Unassembled WGS sequence"/>
</dbReference>
<protein>
    <recommendedName>
        <fullName evidence="3">16S rRNA (Cytidine(1402)-2'-O)-methyltransferase</fullName>
    </recommendedName>
</protein>
<keyword evidence="2" id="KW-1185">Reference proteome</keyword>
<evidence type="ECO:0000313" key="1">
    <source>
        <dbReference type="EMBL" id="PWK07942.1"/>
    </source>
</evidence>
<evidence type="ECO:0000313" key="2">
    <source>
        <dbReference type="Proteomes" id="UP000245634"/>
    </source>
</evidence>
<accession>A0A316D556</accession>
<feature type="non-terminal residue" evidence="1">
    <location>
        <position position="1"/>
    </location>
</feature>
<gene>
    <name evidence="1" type="ORF">C7459_116101</name>
</gene>
<dbReference type="AlphaFoldDB" id="A0A316D556"/>
<reference evidence="1 2" key="1">
    <citation type="submission" date="2018-05" db="EMBL/GenBank/DDBJ databases">
        <title>Genomic Encyclopedia of Type Strains, Phase IV (KMG-IV): sequencing the most valuable type-strain genomes for metagenomic binning, comparative biology and taxonomic classification.</title>
        <authorList>
            <person name="Goeker M."/>
        </authorList>
    </citation>
    <scope>NUCLEOTIDE SEQUENCE [LARGE SCALE GENOMIC DNA]</scope>
    <source>
        <strain evidence="1 2">DSM 18773</strain>
    </source>
</reference>
<organism evidence="1 2">
    <name type="scientific">Tumebacillus permanentifrigoris</name>
    <dbReference type="NCBI Taxonomy" id="378543"/>
    <lineage>
        <taxon>Bacteria</taxon>
        <taxon>Bacillati</taxon>
        <taxon>Bacillota</taxon>
        <taxon>Bacilli</taxon>
        <taxon>Bacillales</taxon>
        <taxon>Alicyclobacillaceae</taxon>
        <taxon>Tumebacillus</taxon>
    </lineage>
</organism>